<organism evidence="2 3">
    <name type="scientific">Thanatephorus cucumeris (strain AG1-IA)</name>
    <name type="common">Rice sheath blight fungus</name>
    <name type="synonym">Rhizoctonia solani</name>
    <dbReference type="NCBI Taxonomy" id="983506"/>
    <lineage>
        <taxon>Eukaryota</taxon>
        <taxon>Fungi</taxon>
        <taxon>Dikarya</taxon>
        <taxon>Basidiomycota</taxon>
        <taxon>Agaricomycotina</taxon>
        <taxon>Agaricomycetes</taxon>
        <taxon>Cantharellales</taxon>
        <taxon>Ceratobasidiaceae</taxon>
        <taxon>Rhizoctonia</taxon>
        <taxon>Rhizoctonia solani AG-1</taxon>
    </lineage>
</organism>
<protein>
    <recommendedName>
        <fullName evidence="4">Secreted protein</fullName>
    </recommendedName>
</protein>
<evidence type="ECO:0000256" key="1">
    <source>
        <dbReference type="SAM" id="SignalP"/>
    </source>
</evidence>
<dbReference type="Proteomes" id="UP000011668">
    <property type="component" value="Unassembled WGS sequence"/>
</dbReference>
<keyword evidence="3" id="KW-1185">Reference proteome</keyword>
<dbReference type="EMBL" id="AFRT01003036">
    <property type="protein sequence ID" value="ELU36833.1"/>
    <property type="molecule type" value="Genomic_DNA"/>
</dbReference>
<evidence type="ECO:0008006" key="4">
    <source>
        <dbReference type="Google" id="ProtNLM"/>
    </source>
</evidence>
<reference evidence="2 3" key="1">
    <citation type="journal article" date="2013" name="Nat. Commun.">
        <title>The evolution and pathogenic mechanisms of the rice sheath blight pathogen.</title>
        <authorList>
            <person name="Zheng A."/>
            <person name="Lin R."/>
            <person name="Xu L."/>
            <person name="Qin P."/>
            <person name="Tang C."/>
            <person name="Ai P."/>
            <person name="Zhang D."/>
            <person name="Liu Y."/>
            <person name="Sun Z."/>
            <person name="Feng H."/>
            <person name="Wang Y."/>
            <person name="Chen Y."/>
            <person name="Liang X."/>
            <person name="Fu R."/>
            <person name="Li Q."/>
            <person name="Zhang J."/>
            <person name="Yu X."/>
            <person name="Xie Z."/>
            <person name="Ding L."/>
            <person name="Guan P."/>
            <person name="Tang J."/>
            <person name="Liang Y."/>
            <person name="Wang S."/>
            <person name="Deng Q."/>
            <person name="Li S."/>
            <person name="Zhu J."/>
            <person name="Wang L."/>
            <person name="Liu H."/>
            <person name="Li P."/>
        </authorList>
    </citation>
    <scope>NUCLEOTIDE SEQUENCE [LARGE SCALE GENOMIC DNA]</scope>
    <source>
        <strain evidence="3">AG-1 IA</strain>
    </source>
</reference>
<dbReference type="AlphaFoldDB" id="L8WJ61"/>
<evidence type="ECO:0000313" key="3">
    <source>
        <dbReference type="Proteomes" id="UP000011668"/>
    </source>
</evidence>
<sequence>MSTINANARNLQYLLTIVVTSAALGRAVGSNDQQRTSRFHRLSSFSPPRMHSERSGCSCLTVTRRITFESPFPRAHGAKIIRLSSALNDGTNHAQRIHIRHFCMGTSFV</sequence>
<feature type="chain" id="PRO_5003996910" description="Secreted protein" evidence="1">
    <location>
        <begin position="30"/>
        <end position="109"/>
    </location>
</feature>
<comment type="caution">
    <text evidence="2">The sequence shown here is derived from an EMBL/GenBank/DDBJ whole genome shotgun (WGS) entry which is preliminary data.</text>
</comment>
<name>L8WJ61_THACA</name>
<feature type="signal peptide" evidence="1">
    <location>
        <begin position="1"/>
        <end position="29"/>
    </location>
</feature>
<evidence type="ECO:0000313" key="2">
    <source>
        <dbReference type="EMBL" id="ELU36833.1"/>
    </source>
</evidence>
<accession>L8WJ61</accession>
<gene>
    <name evidence="2" type="ORF">AG1IA_09137</name>
</gene>
<keyword evidence="1" id="KW-0732">Signal</keyword>
<dbReference type="HOGENOM" id="CLU_2185731_0_0_1"/>
<proteinExistence type="predicted"/>